<accession>A0A133UAM8</accession>
<dbReference type="Pfam" id="PF02607">
    <property type="entry name" value="B12-binding_2"/>
    <property type="match status" value="1"/>
</dbReference>
<dbReference type="Proteomes" id="UP000070195">
    <property type="component" value="Unassembled WGS sequence"/>
</dbReference>
<gene>
    <name evidence="6" type="ORF">AKJ63_01785</name>
</gene>
<protein>
    <recommendedName>
        <fullName evidence="8">Cobalamin-binding protein</fullName>
    </recommendedName>
</protein>
<dbReference type="Pfam" id="PF02310">
    <property type="entry name" value="B12-binding"/>
    <property type="match status" value="1"/>
</dbReference>
<dbReference type="SMART" id="SM01018">
    <property type="entry name" value="B12-binding_2"/>
    <property type="match status" value="1"/>
</dbReference>
<dbReference type="Gene3D" id="1.10.1240.10">
    <property type="entry name" value="Methionine synthase domain"/>
    <property type="match status" value="1"/>
</dbReference>
<dbReference type="SUPFAM" id="SSF52242">
    <property type="entry name" value="Cobalamin (vitamin B12)-binding domain"/>
    <property type="match status" value="1"/>
</dbReference>
<dbReference type="GO" id="GO:0046872">
    <property type="term" value="F:metal ion binding"/>
    <property type="evidence" value="ECO:0007669"/>
    <property type="project" value="UniProtKB-KW"/>
</dbReference>
<dbReference type="EMBL" id="LHXM01000031">
    <property type="protein sequence ID" value="KXA91218.1"/>
    <property type="molecule type" value="Genomic_DNA"/>
</dbReference>
<name>A0A133UAM8_9EURY</name>
<comment type="caution">
    <text evidence="6">The sequence shown here is derived from an EMBL/GenBank/DDBJ whole genome shotgun (WGS) entry which is preliminary data.</text>
</comment>
<evidence type="ECO:0000259" key="4">
    <source>
        <dbReference type="PROSITE" id="PS51332"/>
    </source>
</evidence>
<dbReference type="InterPro" id="IPR036724">
    <property type="entry name" value="Cobalamin-bd_sf"/>
</dbReference>
<dbReference type="FunFam" id="3.40.50.280:FF:000003">
    <property type="entry name" value="Dimethylamine methyltransferase corrinoid protein"/>
    <property type="match status" value="1"/>
</dbReference>
<evidence type="ECO:0000313" key="6">
    <source>
        <dbReference type="EMBL" id="KXA91218.1"/>
    </source>
</evidence>
<evidence type="ECO:0000313" key="7">
    <source>
        <dbReference type="Proteomes" id="UP000070195"/>
    </source>
</evidence>
<dbReference type="PATRIC" id="fig|1698262.3.peg.325"/>
<evidence type="ECO:0000259" key="5">
    <source>
        <dbReference type="PROSITE" id="PS51337"/>
    </source>
</evidence>
<feature type="domain" description="B12-binding" evidence="4">
    <location>
        <begin position="84"/>
        <end position="214"/>
    </location>
</feature>
<dbReference type="InterPro" id="IPR003759">
    <property type="entry name" value="Cbl-bd_cap"/>
</dbReference>
<evidence type="ECO:0000256" key="1">
    <source>
        <dbReference type="ARBA" id="ARBA00010854"/>
    </source>
</evidence>
<dbReference type="GO" id="GO:0031419">
    <property type="term" value="F:cobalamin binding"/>
    <property type="evidence" value="ECO:0007669"/>
    <property type="project" value="InterPro"/>
</dbReference>
<keyword evidence="2" id="KW-0479">Metal-binding</keyword>
<dbReference type="Gene3D" id="3.40.50.280">
    <property type="entry name" value="Cobalamin-binding domain"/>
    <property type="match status" value="1"/>
</dbReference>
<dbReference type="GO" id="GO:0046653">
    <property type="term" value="P:tetrahydrofolate metabolic process"/>
    <property type="evidence" value="ECO:0007669"/>
    <property type="project" value="TreeGrafter"/>
</dbReference>
<keyword evidence="3" id="KW-0170">Cobalt</keyword>
<evidence type="ECO:0008006" key="8">
    <source>
        <dbReference type="Google" id="ProtNLM"/>
    </source>
</evidence>
<dbReference type="GO" id="GO:0005829">
    <property type="term" value="C:cytosol"/>
    <property type="evidence" value="ECO:0007669"/>
    <property type="project" value="TreeGrafter"/>
</dbReference>
<feature type="domain" description="B12-binding N-terminal" evidence="5">
    <location>
        <begin position="1"/>
        <end position="82"/>
    </location>
</feature>
<dbReference type="GO" id="GO:0008705">
    <property type="term" value="F:methionine synthase activity"/>
    <property type="evidence" value="ECO:0007669"/>
    <property type="project" value="TreeGrafter"/>
</dbReference>
<dbReference type="GO" id="GO:0050667">
    <property type="term" value="P:homocysteine metabolic process"/>
    <property type="evidence" value="ECO:0007669"/>
    <property type="project" value="TreeGrafter"/>
</dbReference>
<dbReference type="InterPro" id="IPR006158">
    <property type="entry name" value="Cobalamin-bd"/>
</dbReference>
<proteinExistence type="inferred from homology"/>
<organism evidence="6 7">
    <name type="scientific">candidate division MSBL1 archaeon SCGC-AAA259D18</name>
    <dbReference type="NCBI Taxonomy" id="1698262"/>
    <lineage>
        <taxon>Archaea</taxon>
        <taxon>Methanobacteriati</taxon>
        <taxon>Methanobacteriota</taxon>
        <taxon>candidate division MSBL1</taxon>
    </lineage>
</organism>
<keyword evidence="7" id="KW-1185">Reference proteome</keyword>
<dbReference type="PROSITE" id="PS51332">
    <property type="entry name" value="B12_BINDING"/>
    <property type="match status" value="1"/>
</dbReference>
<dbReference type="PANTHER" id="PTHR45833:SF1">
    <property type="entry name" value="METHIONINE SYNTHASE"/>
    <property type="match status" value="1"/>
</dbReference>
<dbReference type="AlphaFoldDB" id="A0A133UAM8"/>
<dbReference type="InterPro" id="IPR050554">
    <property type="entry name" value="Met_Synthase/Corrinoid"/>
</dbReference>
<dbReference type="InterPro" id="IPR036594">
    <property type="entry name" value="Meth_synthase_dom"/>
</dbReference>
<dbReference type="CDD" id="cd02070">
    <property type="entry name" value="corrinoid_protein_B12-BD"/>
    <property type="match status" value="1"/>
</dbReference>
<comment type="similarity">
    <text evidence="1">Belongs to the methylamine corrinoid protein family.</text>
</comment>
<reference evidence="6 7" key="1">
    <citation type="journal article" date="2016" name="Sci. Rep.">
        <title>Metabolic traits of an uncultured archaeal lineage -MSBL1- from brine pools of the Red Sea.</title>
        <authorList>
            <person name="Mwirichia R."/>
            <person name="Alam I."/>
            <person name="Rashid M."/>
            <person name="Vinu M."/>
            <person name="Ba-Alawi W."/>
            <person name="Anthony Kamau A."/>
            <person name="Kamanda Ngugi D."/>
            <person name="Goker M."/>
            <person name="Klenk H.P."/>
            <person name="Bajic V."/>
            <person name="Stingl U."/>
        </authorList>
    </citation>
    <scope>NUCLEOTIDE SEQUENCE [LARGE SCALE GENOMIC DNA]</scope>
    <source>
        <strain evidence="6">SCGC-AAA259D18</strain>
    </source>
</reference>
<sequence length="214" mass="22939">MGKLGIKNYDNELAKESAKKTVKEGIDPEKILDTMTEAIREIGEKFGKGELFLPDLVGAAEAMSNATPVVKEEIEMSGEEMESAGIVVLGTVEGDIHDIGKTMVKAFLTAENFNVIDLGVDIPAEEFLEAIRDNDPQILAMSALMTTTIPEQRKVIETLKEEGIRDQVKIMIGGAAASQEFADDIGADGYDPTAPGAAKLAKKLVQSQEVENGA</sequence>
<dbReference type="PANTHER" id="PTHR45833">
    <property type="entry name" value="METHIONINE SYNTHASE"/>
    <property type="match status" value="1"/>
</dbReference>
<evidence type="ECO:0000256" key="3">
    <source>
        <dbReference type="ARBA" id="ARBA00023285"/>
    </source>
</evidence>
<dbReference type="SUPFAM" id="SSF47644">
    <property type="entry name" value="Methionine synthase domain"/>
    <property type="match status" value="1"/>
</dbReference>
<dbReference type="PROSITE" id="PS51337">
    <property type="entry name" value="B12_BINDING_NTER"/>
    <property type="match status" value="1"/>
</dbReference>
<evidence type="ECO:0000256" key="2">
    <source>
        <dbReference type="ARBA" id="ARBA00022723"/>
    </source>
</evidence>